<reference evidence="2" key="1">
    <citation type="submission" date="2021-01" db="EMBL/GenBank/DDBJ databases">
        <authorList>
            <person name="Corre E."/>
            <person name="Pelletier E."/>
            <person name="Niang G."/>
            <person name="Scheremetjew M."/>
            <person name="Finn R."/>
            <person name="Kale V."/>
            <person name="Holt S."/>
            <person name="Cochrane G."/>
            <person name="Meng A."/>
            <person name="Brown T."/>
            <person name="Cohen L."/>
        </authorList>
    </citation>
    <scope>NUCLEOTIDE SEQUENCE</scope>
    <source>
        <strain evidence="2">CCMP147</strain>
    </source>
</reference>
<dbReference type="EMBL" id="HBED01014333">
    <property type="protein sequence ID" value="CAD8304852.1"/>
    <property type="molecule type" value="Transcribed_RNA"/>
</dbReference>
<dbReference type="AlphaFoldDB" id="A0A6U2C5J4"/>
<evidence type="ECO:0000313" key="2">
    <source>
        <dbReference type="EMBL" id="CAD8304853.1"/>
    </source>
</evidence>
<accession>A0A6U2C5J4</accession>
<name>A0A6U2C5J4_9STRA</name>
<protein>
    <submittedName>
        <fullName evidence="2">Uncharacterized protein</fullName>
    </submittedName>
</protein>
<proteinExistence type="predicted"/>
<evidence type="ECO:0000313" key="1">
    <source>
        <dbReference type="EMBL" id="CAD8304852.1"/>
    </source>
</evidence>
<organism evidence="2">
    <name type="scientific">Pseudictyota dubia</name>
    <dbReference type="NCBI Taxonomy" id="2749911"/>
    <lineage>
        <taxon>Eukaryota</taxon>
        <taxon>Sar</taxon>
        <taxon>Stramenopiles</taxon>
        <taxon>Ochrophyta</taxon>
        <taxon>Bacillariophyta</taxon>
        <taxon>Mediophyceae</taxon>
        <taxon>Biddulphiophycidae</taxon>
        <taxon>Eupodiscales</taxon>
        <taxon>Odontellaceae</taxon>
        <taxon>Pseudictyota</taxon>
    </lineage>
</organism>
<sequence length="116" mass="13216">MMMSDGFDLEQLKLEIGRMQVGPDSRTILQSKRFVTVLRARVLLVLLAREDEELHAAAVQAVHYCKKQKTCSVNRMLRSIAGEKRWRQAEKCCILLLQSKKRSREGPPSSKKGESS</sequence>
<dbReference type="EMBL" id="HBED01014334">
    <property type="protein sequence ID" value="CAD8304853.1"/>
    <property type="molecule type" value="Transcribed_RNA"/>
</dbReference>
<gene>
    <name evidence="1" type="ORF">TDUB1175_LOCUS7122</name>
    <name evidence="2" type="ORF">TDUB1175_LOCUS7123</name>
</gene>